<organism evidence="2 3">
    <name type="scientific">Alkaliphilus peptidifermentans DSM 18978</name>
    <dbReference type="NCBI Taxonomy" id="1120976"/>
    <lineage>
        <taxon>Bacteria</taxon>
        <taxon>Bacillati</taxon>
        <taxon>Bacillota</taxon>
        <taxon>Clostridia</taxon>
        <taxon>Peptostreptococcales</taxon>
        <taxon>Natronincolaceae</taxon>
        <taxon>Alkaliphilus</taxon>
    </lineage>
</organism>
<dbReference type="Pfam" id="PF00873">
    <property type="entry name" value="ACR_tran"/>
    <property type="match status" value="1"/>
</dbReference>
<feature type="transmembrane region" description="Helical" evidence="1">
    <location>
        <begin position="912"/>
        <end position="937"/>
    </location>
</feature>
<dbReference type="EMBL" id="FMUS01000006">
    <property type="protein sequence ID" value="SCY34125.1"/>
    <property type="molecule type" value="Genomic_DNA"/>
</dbReference>
<feature type="transmembrane region" description="Helical" evidence="1">
    <location>
        <begin position="886"/>
        <end position="906"/>
    </location>
</feature>
<evidence type="ECO:0000313" key="3">
    <source>
        <dbReference type="Proteomes" id="UP000198636"/>
    </source>
</evidence>
<dbReference type="STRING" id="1120976.SAMN03080606_01339"/>
<dbReference type="Gene3D" id="3.30.70.1320">
    <property type="entry name" value="Multidrug efflux transporter AcrB pore domain like"/>
    <property type="match status" value="1"/>
</dbReference>
<gene>
    <name evidence="2" type="ORF">SAMN03080606_01339</name>
</gene>
<keyword evidence="3" id="KW-1185">Reference proteome</keyword>
<evidence type="ECO:0000256" key="1">
    <source>
        <dbReference type="SAM" id="Phobius"/>
    </source>
</evidence>
<evidence type="ECO:0000313" key="2">
    <source>
        <dbReference type="EMBL" id="SCY34125.1"/>
    </source>
</evidence>
<feature type="transmembrane region" description="Helical" evidence="1">
    <location>
        <begin position="368"/>
        <end position="390"/>
    </location>
</feature>
<dbReference type="Gene3D" id="3.30.70.1430">
    <property type="entry name" value="Multidrug efflux transporter AcrB pore domain"/>
    <property type="match status" value="2"/>
</dbReference>
<dbReference type="GO" id="GO:0042910">
    <property type="term" value="F:xenobiotic transmembrane transporter activity"/>
    <property type="evidence" value="ECO:0007669"/>
    <property type="project" value="TreeGrafter"/>
</dbReference>
<keyword evidence="1" id="KW-0812">Transmembrane</keyword>
<proteinExistence type="predicted"/>
<feature type="transmembrane region" description="Helical" evidence="1">
    <location>
        <begin position="440"/>
        <end position="460"/>
    </location>
</feature>
<dbReference type="InterPro" id="IPR027463">
    <property type="entry name" value="AcrB_DN_DC_subdom"/>
</dbReference>
<feature type="transmembrane region" description="Helical" evidence="1">
    <location>
        <begin position="983"/>
        <end position="1012"/>
    </location>
</feature>
<keyword evidence="1" id="KW-0472">Membrane</keyword>
<reference evidence="2 3" key="1">
    <citation type="submission" date="2016-10" db="EMBL/GenBank/DDBJ databases">
        <authorList>
            <person name="de Groot N.N."/>
        </authorList>
    </citation>
    <scope>NUCLEOTIDE SEQUENCE [LARGE SCALE GENOMIC DNA]</scope>
    <source>
        <strain evidence="2 3">DSM 18978</strain>
    </source>
</reference>
<feature type="transmembrane region" description="Helical" evidence="1">
    <location>
        <begin position="472"/>
        <end position="500"/>
    </location>
</feature>
<dbReference type="PANTHER" id="PTHR32063:SF18">
    <property type="entry name" value="CATION EFFLUX SYSTEM PROTEIN"/>
    <property type="match status" value="1"/>
</dbReference>
<accession>A0A1G5F4E7</accession>
<sequence>MKDRDGVNEVNKGILQSAIKNRRVTLFIVILIFISGIYSFYITPKQEYPNITAPFALITAVYPGASPEDVEKLVTSKIEDELVEIEGYSYSKSFSKNSISIIILRLDDKVDVEETWTTLRYKMKELQKKLPKESQDIEVNTDLADTAGMIISLSGDGYSYDELTNYGEIFKRELSRISGMSKIDIVGKQEKVIVVEVSVERLNYYSISLDDIVGIIKSQNLDIPTGMIGDGETKINIRVPGGLTDIRDIENIIVAVSQSNGSLVRLGDIADIYMEVEDANYKIKQDGENAVLITGYFSENENILLVGKNVENTLNKLKAEIPSDILVLDAVYHPRDVGSAVKNFLMNLIIGMIFVLIIVFIGMGWRNALIVSAAIPLSILSAFTIMNVLGIKIHQISIAALIIALGMLVDNAIVISDSIQVYLDNTENRIDACVKGTKEVAIPVLTSTLTTIGAFIPLIMLPSVAGEYIRSIPQVVIITLTASYLVAIFVVPTLAFMFLTESVAIDKKTRTRLFFMDTLKKALTARKKVVISLIAIFIGTIYIVTLLGLQFFPKADTNIIYIDVTSEKLMDIDETEKVVEQVLEILHREKEVISTTASIGDGLPKFHNALPAPIKSQDYAQIMMQLDLKKGKRLKTNSQFIEYLQEEINNSIAGGTIIVKELEQGEPIGAPVTIRVTGEDIEKILAVTENIKDILTIIEGTINIQDDYEDKSYEYYLDIDNDIAALLGITNYDIQNEMNIALMGREATSLIKEGNEYKIIVKSNIKSIDDMENFHVASSYTNNKVLLKQLGSVTLNSKTPTIKKYNREMAVTIQSDVKPGYSSVVIQKGVENKLDDLDLTDVEVVFDGEREKIREYFGNVGVSSIFAIFLIYLVLLLQFKSLIQPIIILLTIPLSAIGSILGLFIFRQLLSFTSLLGIVSLFGIVVNNAIVLMDFINNERKDGMEIKDACVTSVAKRFRPIMLTTITTVAGLLPLAFGRNELFVPMAISLIAGLMVSTLLTLVIIPVVYSLVEGYKIKQN</sequence>
<dbReference type="Gene3D" id="3.30.70.1440">
    <property type="entry name" value="Multidrug efflux transporter AcrB pore domain"/>
    <property type="match status" value="1"/>
</dbReference>
<feature type="transmembrane region" description="Helical" evidence="1">
    <location>
        <begin position="529"/>
        <end position="552"/>
    </location>
</feature>
<dbReference type="SUPFAM" id="SSF82714">
    <property type="entry name" value="Multidrug efflux transporter AcrB TolC docking domain, DN and DC subdomains"/>
    <property type="match status" value="2"/>
</dbReference>
<protein>
    <submittedName>
        <fullName evidence="2">Multidrug efflux pump subunit AcrB</fullName>
    </submittedName>
</protein>
<dbReference type="PRINTS" id="PR00702">
    <property type="entry name" value="ACRIFLAVINRP"/>
</dbReference>
<keyword evidence="1" id="KW-1133">Transmembrane helix</keyword>
<feature type="transmembrane region" description="Helical" evidence="1">
    <location>
        <begin position="856"/>
        <end position="879"/>
    </location>
</feature>
<feature type="transmembrane region" description="Helical" evidence="1">
    <location>
        <begin position="396"/>
        <end position="419"/>
    </location>
</feature>
<feature type="transmembrane region" description="Helical" evidence="1">
    <location>
        <begin position="344"/>
        <end position="361"/>
    </location>
</feature>
<feature type="transmembrane region" description="Helical" evidence="1">
    <location>
        <begin position="958"/>
        <end position="977"/>
    </location>
</feature>
<dbReference type="GO" id="GO:0005886">
    <property type="term" value="C:plasma membrane"/>
    <property type="evidence" value="ECO:0007669"/>
    <property type="project" value="TreeGrafter"/>
</dbReference>
<name>A0A1G5F4E7_9FIRM</name>
<dbReference type="SUPFAM" id="SSF82693">
    <property type="entry name" value="Multidrug efflux transporter AcrB pore domain, PN1, PN2, PC1 and PC2 subdomains"/>
    <property type="match status" value="2"/>
</dbReference>
<dbReference type="SUPFAM" id="SSF82866">
    <property type="entry name" value="Multidrug efflux transporter AcrB transmembrane domain"/>
    <property type="match status" value="2"/>
</dbReference>
<dbReference type="PANTHER" id="PTHR32063">
    <property type="match status" value="1"/>
</dbReference>
<dbReference type="InterPro" id="IPR001036">
    <property type="entry name" value="Acrflvin-R"/>
</dbReference>
<feature type="transmembrane region" description="Helical" evidence="1">
    <location>
        <begin position="24"/>
        <end position="42"/>
    </location>
</feature>
<dbReference type="Gene3D" id="1.20.1640.10">
    <property type="entry name" value="Multidrug efflux transporter AcrB transmembrane domain"/>
    <property type="match status" value="2"/>
</dbReference>
<dbReference type="AlphaFoldDB" id="A0A1G5F4E7"/>
<dbReference type="Proteomes" id="UP000198636">
    <property type="component" value="Unassembled WGS sequence"/>
</dbReference>
<dbReference type="Gene3D" id="3.30.2090.10">
    <property type="entry name" value="Multidrug efflux transporter AcrB TolC docking domain, DN and DC subdomains"/>
    <property type="match status" value="2"/>
</dbReference>